<evidence type="ECO:0000256" key="2">
    <source>
        <dbReference type="SAM" id="MobiDB-lite"/>
    </source>
</evidence>
<gene>
    <name evidence="4" type="ORF">CBR_g22140</name>
</gene>
<dbReference type="InterPro" id="IPR036875">
    <property type="entry name" value="Znf_CCHC_sf"/>
</dbReference>
<feature type="domain" description="CCHC-type" evidence="3">
    <location>
        <begin position="20"/>
        <end position="33"/>
    </location>
</feature>
<dbReference type="AlphaFoldDB" id="A0A388L2G6"/>
<feature type="region of interest" description="Disordered" evidence="2">
    <location>
        <begin position="147"/>
        <end position="190"/>
    </location>
</feature>
<keyword evidence="1" id="KW-0863">Zinc-finger</keyword>
<keyword evidence="1" id="KW-0862">Zinc</keyword>
<accession>A0A388L2G6</accession>
<keyword evidence="1" id="KW-0479">Metal-binding</keyword>
<proteinExistence type="predicted"/>
<sequence>MNNGGNTGNGGYGGRTPLTCYECGKPGHIARDCWSKRGRPQQQEDEVHTFVRELMEEKKEERRKRAEEEQRRLREEEERKQKLDIARRTEEMKLQLQAEIEEKWRKQQQEAAMIANENKQGTTKDISPVVTRNASLKLSLRNKIIVKEKTKKRSSRQSKKRRGGKRVVETSSDIDDSGTTSDDSSEDTDDEILRIAHKLREEKQRAKAKKKLPKSRSKIETKTFEVVSDLWRSLRIDMEQRWTLRERGIGGEEAAVVERRITLSVMLLGMTGEIRWLSKYLDKAELTEDLLELQSGGTYVIVSPWPKRTYVGCTTRPIIHRWREHVAAARSNALGKAPQLYRWMRTFGVDKFLVVPIRHTTEQDDFVFERTARGRRTPILNWLEEKKDKPGERFEIEFLPGKHWIDDWKTLESKFGASEILIGGRKMTFKEAKRLCQQGGIAIFLKVRRTNTTTERNKVFLSKLLSQPGRMSSLRGFTTAKLDGLYRTAGLFGRKDTCNKLKITLDKVIRQKTGVSVRRKVTVRYLYSDCVLKSQVRKITENVVEAKVTEEAVAGFVKNKVRIVCTKNKTVGDIINNHKNYAHTGTVVCRCQEFSLAKQDGHVLTRLLEVKDVPDFVRNAKNVTRPDSTLSKKSLEKGITDATAHLKGRCQKEVDVDSCYGERTRSNDVWTEREVRTWIARYDGLVLAPIDRNPGDIALICPVLYRHGFGKTFVWNADYEKTDKTEEEILKVCKEDYARAGLGAVGKWNAAGKLGRTYVIPKDKDLQRWRPIAPACTDLAGTGQRRCARALHCLVRRFSRKNSFHFGSTYEMKDELQPTEELFQKEGYTAVI</sequence>
<dbReference type="EMBL" id="BFEA01000244">
    <property type="protein sequence ID" value="GBG76393.1"/>
    <property type="molecule type" value="Genomic_DNA"/>
</dbReference>
<feature type="compositionally biased region" description="Basic residues" evidence="2">
    <location>
        <begin position="149"/>
        <end position="165"/>
    </location>
</feature>
<dbReference type="Proteomes" id="UP000265515">
    <property type="component" value="Unassembled WGS sequence"/>
</dbReference>
<protein>
    <recommendedName>
        <fullName evidence="3">CCHC-type domain-containing protein</fullName>
    </recommendedName>
</protein>
<name>A0A388L2G6_CHABU</name>
<dbReference type="SMART" id="SM00343">
    <property type="entry name" value="ZnF_C2HC"/>
    <property type="match status" value="1"/>
</dbReference>
<evidence type="ECO:0000313" key="4">
    <source>
        <dbReference type="EMBL" id="GBG76393.1"/>
    </source>
</evidence>
<dbReference type="OrthoDB" id="427960at2759"/>
<dbReference type="Gene3D" id="4.10.60.10">
    <property type="entry name" value="Zinc finger, CCHC-type"/>
    <property type="match status" value="1"/>
</dbReference>
<dbReference type="InterPro" id="IPR001878">
    <property type="entry name" value="Znf_CCHC"/>
</dbReference>
<dbReference type="Pfam" id="PF00098">
    <property type="entry name" value="zf-CCHC"/>
    <property type="match status" value="1"/>
</dbReference>
<comment type="caution">
    <text evidence="4">The sequence shown here is derived from an EMBL/GenBank/DDBJ whole genome shotgun (WGS) entry which is preliminary data.</text>
</comment>
<evidence type="ECO:0000259" key="3">
    <source>
        <dbReference type="PROSITE" id="PS50158"/>
    </source>
</evidence>
<organism evidence="4 5">
    <name type="scientific">Chara braunii</name>
    <name type="common">Braun's stonewort</name>
    <dbReference type="NCBI Taxonomy" id="69332"/>
    <lineage>
        <taxon>Eukaryota</taxon>
        <taxon>Viridiplantae</taxon>
        <taxon>Streptophyta</taxon>
        <taxon>Charophyceae</taxon>
        <taxon>Charales</taxon>
        <taxon>Characeae</taxon>
        <taxon>Chara</taxon>
    </lineage>
</organism>
<keyword evidence="5" id="KW-1185">Reference proteome</keyword>
<dbReference type="SUPFAM" id="SSF57756">
    <property type="entry name" value="Retrovirus zinc finger-like domains"/>
    <property type="match status" value="1"/>
</dbReference>
<dbReference type="GO" id="GO:0008270">
    <property type="term" value="F:zinc ion binding"/>
    <property type="evidence" value="ECO:0007669"/>
    <property type="project" value="UniProtKB-KW"/>
</dbReference>
<feature type="region of interest" description="Disordered" evidence="2">
    <location>
        <begin position="55"/>
        <end position="81"/>
    </location>
</feature>
<evidence type="ECO:0000313" key="5">
    <source>
        <dbReference type="Proteomes" id="UP000265515"/>
    </source>
</evidence>
<dbReference type="Gramene" id="GBG76393">
    <property type="protein sequence ID" value="GBG76393"/>
    <property type="gene ID" value="CBR_g22140"/>
</dbReference>
<dbReference type="GO" id="GO:0003676">
    <property type="term" value="F:nucleic acid binding"/>
    <property type="evidence" value="ECO:0007669"/>
    <property type="project" value="InterPro"/>
</dbReference>
<reference evidence="4 5" key="1">
    <citation type="journal article" date="2018" name="Cell">
        <title>The Chara Genome: Secondary Complexity and Implications for Plant Terrestrialization.</title>
        <authorList>
            <person name="Nishiyama T."/>
            <person name="Sakayama H."/>
            <person name="Vries J.D."/>
            <person name="Buschmann H."/>
            <person name="Saint-Marcoux D."/>
            <person name="Ullrich K.K."/>
            <person name="Haas F.B."/>
            <person name="Vanderstraeten L."/>
            <person name="Becker D."/>
            <person name="Lang D."/>
            <person name="Vosolsobe S."/>
            <person name="Rombauts S."/>
            <person name="Wilhelmsson P.K.I."/>
            <person name="Janitza P."/>
            <person name="Kern R."/>
            <person name="Heyl A."/>
            <person name="Rumpler F."/>
            <person name="Villalobos L.I.A.C."/>
            <person name="Clay J.M."/>
            <person name="Skokan R."/>
            <person name="Toyoda A."/>
            <person name="Suzuki Y."/>
            <person name="Kagoshima H."/>
            <person name="Schijlen E."/>
            <person name="Tajeshwar N."/>
            <person name="Catarino B."/>
            <person name="Hetherington A.J."/>
            <person name="Saltykova A."/>
            <person name="Bonnot C."/>
            <person name="Breuninger H."/>
            <person name="Symeonidi A."/>
            <person name="Radhakrishnan G.V."/>
            <person name="Van Nieuwerburgh F."/>
            <person name="Deforce D."/>
            <person name="Chang C."/>
            <person name="Karol K.G."/>
            <person name="Hedrich R."/>
            <person name="Ulvskov P."/>
            <person name="Glockner G."/>
            <person name="Delwiche C.F."/>
            <person name="Petrasek J."/>
            <person name="Van de Peer Y."/>
            <person name="Friml J."/>
            <person name="Beilby M."/>
            <person name="Dolan L."/>
            <person name="Kohara Y."/>
            <person name="Sugano S."/>
            <person name="Fujiyama A."/>
            <person name="Delaux P.-M."/>
            <person name="Quint M."/>
            <person name="TheiBen G."/>
            <person name="Hagemann M."/>
            <person name="Harholt J."/>
            <person name="Dunand C."/>
            <person name="Zachgo S."/>
            <person name="Langdale J."/>
            <person name="Maumus F."/>
            <person name="Straeten D.V.D."/>
            <person name="Gould S.B."/>
            <person name="Rensing S.A."/>
        </authorList>
    </citation>
    <scope>NUCLEOTIDE SEQUENCE [LARGE SCALE GENOMIC DNA]</scope>
    <source>
        <strain evidence="4 5">S276</strain>
    </source>
</reference>
<evidence type="ECO:0000256" key="1">
    <source>
        <dbReference type="PROSITE-ProRule" id="PRU00047"/>
    </source>
</evidence>
<dbReference type="PROSITE" id="PS50158">
    <property type="entry name" value="ZF_CCHC"/>
    <property type="match status" value="1"/>
</dbReference>